<keyword evidence="7" id="KW-1185">Reference proteome</keyword>
<feature type="transmembrane region" description="Helical" evidence="5">
    <location>
        <begin position="173"/>
        <end position="195"/>
    </location>
</feature>
<feature type="transmembrane region" description="Helical" evidence="5">
    <location>
        <begin position="207"/>
        <end position="227"/>
    </location>
</feature>
<gene>
    <name evidence="6" type="ORF">CWE14_07930</name>
</gene>
<dbReference type="RefSeq" id="WP_126798868.1">
    <property type="nucleotide sequence ID" value="NZ_PIPO01000003.1"/>
</dbReference>
<keyword evidence="3 5" id="KW-1133">Transmembrane helix</keyword>
<dbReference type="AlphaFoldDB" id="A0A432WH40"/>
<evidence type="ECO:0000256" key="2">
    <source>
        <dbReference type="ARBA" id="ARBA00022692"/>
    </source>
</evidence>
<comment type="caution">
    <text evidence="6">The sequence shown here is derived from an EMBL/GenBank/DDBJ whole genome shotgun (WGS) entry which is preliminary data.</text>
</comment>
<dbReference type="PANTHER" id="PTHR31851">
    <property type="entry name" value="FE(2+)/MN(2+) TRANSPORTER PCL1"/>
    <property type="match status" value="1"/>
</dbReference>
<sequence length="229" mass="23404">MGLQQRHRIHRASWLRAAVLGANDGILSTASLVIGVAAAAAGKEAVLLAGVAGAVAGALSMGAGEYVSVSSQADLERADIELERGHQNADPAFELEELTQIYINRGLSRSLARDVASQLMTQDALAAHARDELGINPNFRARPLKAAISSAAAFSIGAALPLVASWLLPPSQLVAGVASSSLLFLALLGAFAARTGGASVIKGAMRVALWGAGAMLVTALVGTWFGLSV</sequence>
<accession>A0A432WH40</accession>
<protein>
    <recommendedName>
        <fullName evidence="8">VIT family protein</fullName>
    </recommendedName>
</protein>
<dbReference type="InterPro" id="IPR008217">
    <property type="entry name" value="Ccc1_fam"/>
</dbReference>
<evidence type="ECO:0000313" key="6">
    <source>
        <dbReference type="EMBL" id="RUO33146.1"/>
    </source>
</evidence>
<evidence type="ECO:0000256" key="1">
    <source>
        <dbReference type="ARBA" id="ARBA00004127"/>
    </source>
</evidence>
<organism evidence="6 7">
    <name type="scientific">Aliidiomarina soli</name>
    <dbReference type="NCBI Taxonomy" id="1928574"/>
    <lineage>
        <taxon>Bacteria</taxon>
        <taxon>Pseudomonadati</taxon>
        <taxon>Pseudomonadota</taxon>
        <taxon>Gammaproteobacteria</taxon>
        <taxon>Alteromonadales</taxon>
        <taxon>Idiomarinaceae</taxon>
        <taxon>Aliidiomarina</taxon>
    </lineage>
</organism>
<proteinExistence type="predicted"/>
<evidence type="ECO:0000313" key="7">
    <source>
        <dbReference type="Proteomes" id="UP000287823"/>
    </source>
</evidence>
<dbReference type="GO" id="GO:0012505">
    <property type="term" value="C:endomembrane system"/>
    <property type="evidence" value="ECO:0007669"/>
    <property type="project" value="UniProtKB-SubCell"/>
</dbReference>
<evidence type="ECO:0008006" key="8">
    <source>
        <dbReference type="Google" id="ProtNLM"/>
    </source>
</evidence>
<evidence type="ECO:0000256" key="5">
    <source>
        <dbReference type="SAM" id="Phobius"/>
    </source>
</evidence>
<dbReference type="EMBL" id="PIPO01000003">
    <property type="protein sequence ID" value="RUO33146.1"/>
    <property type="molecule type" value="Genomic_DNA"/>
</dbReference>
<dbReference type="Proteomes" id="UP000287823">
    <property type="component" value="Unassembled WGS sequence"/>
</dbReference>
<dbReference type="GO" id="GO:0005384">
    <property type="term" value="F:manganese ion transmembrane transporter activity"/>
    <property type="evidence" value="ECO:0007669"/>
    <property type="project" value="InterPro"/>
</dbReference>
<evidence type="ECO:0000256" key="3">
    <source>
        <dbReference type="ARBA" id="ARBA00022989"/>
    </source>
</evidence>
<name>A0A432WH40_9GAMM</name>
<dbReference type="GO" id="GO:0030026">
    <property type="term" value="P:intracellular manganese ion homeostasis"/>
    <property type="evidence" value="ECO:0007669"/>
    <property type="project" value="InterPro"/>
</dbReference>
<keyword evidence="2 5" id="KW-0812">Transmembrane</keyword>
<feature type="transmembrane region" description="Helical" evidence="5">
    <location>
        <begin position="46"/>
        <end position="67"/>
    </location>
</feature>
<feature type="transmembrane region" description="Helical" evidence="5">
    <location>
        <begin position="146"/>
        <end position="167"/>
    </location>
</feature>
<keyword evidence="4 5" id="KW-0472">Membrane</keyword>
<dbReference type="Pfam" id="PF01988">
    <property type="entry name" value="VIT1"/>
    <property type="match status" value="1"/>
</dbReference>
<evidence type="ECO:0000256" key="4">
    <source>
        <dbReference type="ARBA" id="ARBA00023136"/>
    </source>
</evidence>
<comment type="subcellular location">
    <subcellularLocation>
        <location evidence="1">Endomembrane system</location>
        <topology evidence="1">Multi-pass membrane protein</topology>
    </subcellularLocation>
</comment>
<reference evidence="6 7" key="1">
    <citation type="journal article" date="2011" name="Front. Microbiol.">
        <title>Genomic signatures of strain selection and enhancement in Bacillus atrophaeus var. globigii, a historical biowarfare simulant.</title>
        <authorList>
            <person name="Gibbons H.S."/>
            <person name="Broomall S.M."/>
            <person name="McNew L.A."/>
            <person name="Daligault H."/>
            <person name="Chapman C."/>
            <person name="Bruce D."/>
            <person name="Karavis M."/>
            <person name="Krepps M."/>
            <person name="McGregor P.A."/>
            <person name="Hong C."/>
            <person name="Park K.H."/>
            <person name="Akmal A."/>
            <person name="Feldman A."/>
            <person name="Lin J.S."/>
            <person name="Chang W.E."/>
            <person name="Higgs B.W."/>
            <person name="Demirev P."/>
            <person name="Lindquist J."/>
            <person name="Liem A."/>
            <person name="Fochler E."/>
            <person name="Read T.D."/>
            <person name="Tapia R."/>
            <person name="Johnson S."/>
            <person name="Bishop-Lilly K.A."/>
            <person name="Detter C."/>
            <person name="Han C."/>
            <person name="Sozhamannan S."/>
            <person name="Rosenzweig C.N."/>
            <person name="Skowronski E.W."/>
        </authorList>
    </citation>
    <scope>NUCLEOTIDE SEQUENCE [LARGE SCALE GENOMIC DNA]</scope>
    <source>
        <strain evidence="6 7">Y4G10-17</strain>
    </source>
</reference>
<feature type="transmembrane region" description="Helical" evidence="5">
    <location>
        <begin position="20"/>
        <end position="40"/>
    </location>
</feature>